<dbReference type="PANTHER" id="PTHR46797:SF1">
    <property type="entry name" value="METHYLPHOSPHONATE SYNTHASE"/>
    <property type="match status" value="1"/>
</dbReference>
<protein>
    <recommendedName>
        <fullName evidence="4">HTH cro/C1-type domain-containing protein</fullName>
    </recommendedName>
</protein>
<feature type="domain" description="HTH cro/C1-type" evidence="4">
    <location>
        <begin position="14"/>
        <end position="67"/>
    </location>
</feature>
<name>A0ABN6KED8_9LEPT</name>
<feature type="region of interest" description="Disordered" evidence="3">
    <location>
        <begin position="79"/>
        <end position="110"/>
    </location>
</feature>
<accession>A0ABN6KED8</accession>
<dbReference type="SUPFAM" id="SSF47413">
    <property type="entry name" value="lambda repressor-like DNA-binding domains"/>
    <property type="match status" value="1"/>
</dbReference>
<evidence type="ECO:0000256" key="1">
    <source>
        <dbReference type="ARBA" id="ARBA00023125"/>
    </source>
</evidence>
<dbReference type="Proteomes" id="UP000245263">
    <property type="component" value="Chromosome 1"/>
</dbReference>
<dbReference type="PROSITE" id="PS50943">
    <property type="entry name" value="HTH_CROC1"/>
    <property type="match status" value="1"/>
</dbReference>
<evidence type="ECO:0000313" key="6">
    <source>
        <dbReference type="Proteomes" id="UP000245263"/>
    </source>
</evidence>
<organism evidence="5 6">
    <name type="scientific">Leptospira kobayashii</name>
    <dbReference type="NCBI Taxonomy" id="1917830"/>
    <lineage>
        <taxon>Bacteria</taxon>
        <taxon>Pseudomonadati</taxon>
        <taxon>Spirochaetota</taxon>
        <taxon>Spirochaetia</taxon>
        <taxon>Leptospirales</taxon>
        <taxon>Leptospiraceae</taxon>
        <taxon>Leptospira</taxon>
    </lineage>
</organism>
<proteinExistence type="predicted"/>
<keyword evidence="1" id="KW-0238">DNA-binding</keyword>
<evidence type="ECO:0000256" key="2">
    <source>
        <dbReference type="SAM" id="Coils"/>
    </source>
</evidence>
<evidence type="ECO:0000256" key="3">
    <source>
        <dbReference type="SAM" id="MobiDB-lite"/>
    </source>
</evidence>
<feature type="coiled-coil region" evidence="2">
    <location>
        <begin position="7"/>
        <end position="34"/>
    </location>
</feature>
<feature type="compositionally biased region" description="Basic residues" evidence="3">
    <location>
        <begin position="82"/>
        <end position="94"/>
    </location>
</feature>
<dbReference type="InterPro" id="IPR001387">
    <property type="entry name" value="Cro/C1-type_HTH"/>
</dbReference>
<dbReference type="SMART" id="SM00530">
    <property type="entry name" value="HTH_XRE"/>
    <property type="match status" value="1"/>
</dbReference>
<dbReference type="InterPro" id="IPR050807">
    <property type="entry name" value="TransReg_Diox_bact_type"/>
</dbReference>
<evidence type="ECO:0000259" key="4">
    <source>
        <dbReference type="PROSITE" id="PS50943"/>
    </source>
</evidence>
<sequence>MDYNPILKSIAKNIREIREKREMTQEAVAGLELNVRVYHKIESGQGTPSLKSLLIIADSLGVHPKELLDVPLLKDRPLKRDFPKRKRQLSKAVKKSVTTPVKTKNHPKKV</sequence>
<dbReference type="InterPro" id="IPR010982">
    <property type="entry name" value="Lambda_DNA-bd_dom_sf"/>
</dbReference>
<dbReference type="PANTHER" id="PTHR46797">
    <property type="entry name" value="HTH-TYPE TRANSCRIPTIONAL REGULATOR"/>
    <property type="match status" value="1"/>
</dbReference>
<gene>
    <name evidence="5" type="ORF">LPTSP3_g15010</name>
</gene>
<keyword evidence="6" id="KW-1185">Reference proteome</keyword>
<dbReference type="RefSeq" id="WP_109018494.1">
    <property type="nucleotide sequence ID" value="NZ_AP025028.1"/>
</dbReference>
<evidence type="ECO:0000313" key="5">
    <source>
        <dbReference type="EMBL" id="BDA78571.1"/>
    </source>
</evidence>
<dbReference type="EMBL" id="AP025028">
    <property type="protein sequence ID" value="BDA78571.1"/>
    <property type="molecule type" value="Genomic_DNA"/>
</dbReference>
<keyword evidence="2" id="KW-0175">Coiled coil</keyword>
<reference evidence="5 6" key="1">
    <citation type="submission" date="2021-08" db="EMBL/GenBank/DDBJ databases">
        <title>Complete genome sequence of Leptospira kobayashii strain E30.</title>
        <authorList>
            <person name="Nakao R."/>
            <person name="Nakamura S."/>
            <person name="Masuzawa T."/>
            <person name="Koizumi N."/>
        </authorList>
    </citation>
    <scope>NUCLEOTIDE SEQUENCE [LARGE SCALE GENOMIC DNA]</scope>
    <source>
        <strain evidence="5 6">E30</strain>
    </source>
</reference>
<dbReference type="CDD" id="cd00093">
    <property type="entry name" value="HTH_XRE"/>
    <property type="match status" value="1"/>
</dbReference>
<dbReference type="Gene3D" id="1.10.260.40">
    <property type="entry name" value="lambda repressor-like DNA-binding domains"/>
    <property type="match status" value="1"/>
</dbReference>
<dbReference type="Pfam" id="PF01381">
    <property type="entry name" value="HTH_3"/>
    <property type="match status" value="1"/>
</dbReference>